<evidence type="ECO:0000256" key="1">
    <source>
        <dbReference type="ARBA" id="ARBA00022441"/>
    </source>
</evidence>
<evidence type="ECO:0000313" key="3">
    <source>
        <dbReference type="EMBL" id="KAK7789706.1"/>
    </source>
</evidence>
<organism evidence="3 4">
    <name type="scientific">Gryllus longicercus</name>
    <dbReference type="NCBI Taxonomy" id="2509291"/>
    <lineage>
        <taxon>Eukaryota</taxon>
        <taxon>Metazoa</taxon>
        <taxon>Ecdysozoa</taxon>
        <taxon>Arthropoda</taxon>
        <taxon>Hexapoda</taxon>
        <taxon>Insecta</taxon>
        <taxon>Pterygota</taxon>
        <taxon>Neoptera</taxon>
        <taxon>Polyneoptera</taxon>
        <taxon>Orthoptera</taxon>
        <taxon>Ensifera</taxon>
        <taxon>Gryllidea</taxon>
        <taxon>Grylloidea</taxon>
        <taxon>Gryllidae</taxon>
        <taxon>Gryllinae</taxon>
        <taxon>Gryllus</taxon>
    </lineage>
</organism>
<comment type="caution">
    <text evidence="3">The sequence shown here is derived from an EMBL/GenBank/DDBJ whole genome shotgun (WGS) entry which is preliminary data.</text>
</comment>
<keyword evidence="2" id="KW-0677">Repeat</keyword>
<protein>
    <recommendedName>
        <fullName evidence="5">Kelch domain-containing protein 2-like</fullName>
    </recommendedName>
</protein>
<proteinExistence type="predicted"/>
<dbReference type="Proteomes" id="UP001378592">
    <property type="component" value="Unassembled WGS sequence"/>
</dbReference>
<keyword evidence="4" id="KW-1185">Reference proteome</keyword>
<reference evidence="3 4" key="1">
    <citation type="submission" date="2024-03" db="EMBL/GenBank/DDBJ databases">
        <title>The genome assembly and annotation of the cricket Gryllus longicercus Weissman &amp; Gray.</title>
        <authorList>
            <person name="Szrajer S."/>
            <person name="Gray D."/>
            <person name="Ylla G."/>
        </authorList>
    </citation>
    <scope>NUCLEOTIDE SEQUENCE [LARGE SCALE GENOMIC DNA]</scope>
    <source>
        <strain evidence="3">DAG 2021-001</strain>
        <tissue evidence="3">Whole body minus gut</tissue>
    </source>
</reference>
<dbReference type="Pfam" id="PF24681">
    <property type="entry name" value="Kelch_KLHDC2_KLHL20_DRC7"/>
    <property type="match status" value="2"/>
</dbReference>
<keyword evidence="1" id="KW-0880">Kelch repeat</keyword>
<name>A0AAN9VE14_9ORTH</name>
<dbReference type="SUPFAM" id="SSF50965">
    <property type="entry name" value="Galactose oxidase, central domain"/>
    <property type="match status" value="1"/>
</dbReference>
<accession>A0AAN9VE14</accession>
<sequence length="398" mass="45382">MEGTRLISIHNKIHRRSGHIAVSYKGNVIVWGGYMEHVQVTPVSPIVSQYHFTDEYWMYDSFTEVWNRMLTKGDTPPRNSGSCGIIMDHYLYIFGGYHGEEEPGSMEGNSNQLYRLDLSTKTWAWIHPTGKQPVPCDKLVGWEYKGKLYFFGGFGPPSTSPYTLPFVHMLDTSTQSSGWPRGWNNMLVCYNPVGNIWEWPKTKGPVPSPRAAHAADKVGDKVYIFGGRFLGTRTNDLHCLDMETMKWSGNLTKPFEPGPVGRSWHSFTFVSPTQAVLYGGLNQFNSVLSDCWMLDLNTLQWTQCHSVGGKPRVWHKAQYIHRTGELLIMGGHRNNILDPVGRKDHAEELVVLNFTPKTLLRLCLDAVLCYGDVLRSEWNVLPKTLQDVLKMRLEQWEI</sequence>
<dbReference type="PANTHER" id="PTHR46228">
    <property type="entry name" value="KELCH DOMAIN-CONTAINING PROTEIN"/>
    <property type="match status" value="1"/>
</dbReference>
<dbReference type="InterPro" id="IPR015915">
    <property type="entry name" value="Kelch-typ_b-propeller"/>
</dbReference>
<gene>
    <name evidence="3" type="ORF">R5R35_012308</name>
</gene>
<dbReference type="SUPFAM" id="SSF117281">
    <property type="entry name" value="Kelch motif"/>
    <property type="match status" value="1"/>
</dbReference>
<dbReference type="EMBL" id="JAZDUA010000718">
    <property type="protein sequence ID" value="KAK7789706.1"/>
    <property type="molecule type" value="Genomic_DNA"/>
</dbReference>
<evidence type="ECO:0000313" key="4">
    <source>
        <dbReference type="Proteomes" id="UP001378592"/>
    </source>
</evidence>
<dbReference type="InterPro" id="IPR011043">
    <property type="entry name" value="Gal_Oxase/kelch_b-propeller"/>
</dbReference>
<dbReference type="Gene3D" id="2.120.10.80">
    <property type="entry name" value="Kelch-type beta propeller"/>
    <property type="match status" value="2"/>
</dbReference>
<evidence type="ECO:0008006" key="5">
    <source>
        <dbReference type="Google" id="ProtNLM"/>
    </source>
</evidence>
<evidence type="ECO:0000256" key="2">
    <source>
        <dbReference type="ARBA" id="ARBA00022737"/>
    </source>
</evidence>
<dbReference type="PANTHER" id="PTHR46228:SF2">
    <property type="entry name" value="KELCH REPEAT PROTEIN (AFU_ORTHOLOGUE AFUA_4G14350)"/>
    <property type="match status" value="1"/>
</dbReference>
<dbReference type="AlphaFoldDB" id="A0AAN9VE14"/>